<dbReference type="Proteomes" id="UP000030764">
    <property type="component" value="Unassembled WGS sequence"/>
</dbReference>
<organism evidence="1 2">
    <name type="scientific">Trichuris suis</name>
    <name type="common">pig whipworm</name>
    <dbReference type="NCBI Taxonomy" id="68888"/>
    <lineage>
        <taxon>Eukaryota</taxon>
        <taxon>Metazoa</taxon>
        <taxon>Ecdysozoa</taxon>
        <taxon>Nematoda</taxon>
        <taxon>Enoplea</taxon>
        <taxon>Dorylaimia</taxon>
        <taxon>Trichinellida</taxon>
        <taxon>Trichuridae</taxon>
        <taxon>Trichuris</taxon>
    </lineage>
</organism>
<dbReference type="EMBL" id="KL363402">
    <property type="protein sequence ID" value="KFD46008.1"/>
    <property type="molecule type" value="Genomic_DNA"/>
</dbReference>
<evidence type="ECO:0000313" key="2">
    <source>
        <dbReference type="Proteomes" id="UP000030764"/>
    </source>
</evidence>
<evidence type="ECO:0000313" key="1">
    <source>
        <dbReference type="EMBL" id="KFD46008.1"/>
    </source>
</evidence>
<sequence length="63" mass="7160">MPSIEKLYLIGEIRCPVDTVVSFGRTFPWLMRQDVFPVGLSHVPKRDMPDAGRCTAEIRAQDL</sequence>
<name>A0A085LM12_9BILA</name>
<proteinExistence type="predicted"/>
<protein>
    <submittedName>
        <fullName evidence="1">Uncharacterized protein</fullName>
    </submittedName>
</protein>
<gene>
    <name evidence="1" type="ORF">M513_13110</name>
</gene>
<keyword evidence="2" id="KW-1185">Reference proteome</keyword>
<accession>A0A085LM12</accession>
<reference evidence="1 2" key="1">
    <citation type="journal article" date="2014" name="Nat. Genet.">
        <title>Genome and transcriptome of the porcine whipworm Trichuris suis.</title>
        <authorList>
            <person name="Jex A.R."/>
            <person name="Nejsum P."/>
            <person name="Schwarz E.M."/>
            <person name="Hu L."/>
            <person name="Young N.D."/>
            <person name="Hall R.S."/>
            <person name="Korhonen P.K."/>
            <person name="Liao S."/>
            <person name="Thamsborg S."/>
            <person name="Xia J."/>
            <person name="Xu P."/>
            <person name="Wang S."/>
            <person name="Scheerlinck J.P."/>
            <person name="Hofmann A."/>
            <person name="Sternberg P.W."/>
            <person name="Wang J."/>
            <person name="Gasser R.B."/>
        </authorList>
    </citation>
    <scope>NUCLEOTIDE SEQUENCE [LARGE SCALE GENOMIC DNA]</scope>
    <source>
        <strain evidence="1">DCEP-RM93M</strain>
    </source>
</reference>
<dbReference type="AlphaFoldDB" id="A0A085LM12"/>